<keyword evidence="3" id="KW-1185">Reference proteome</keyword>
<evidence type="ECO:0000313" key="3">
    <source>
        <dbReference type="Proteomes" id="UP000275267"/>
    </source>
</evidence>
<accession>A0A3L6SKG2</accession>
<dbReference type="STRING" id="4540.A0A3L6SKG2"/>
<dbReference type="PANTHER" id="PTHR46087">
    <property type="entry name" value="PUTATIVE, EXPRESSED-RELATED"/>
    <property type="match status" value="1"/>
</dbReference>
<feature type="compositionally biased region" description="Low complexity" evidence="1">
    <location>
        <begin position="493"/>
        <end position="503"/>
    </location>
</feature>
<sequence length="519" mass="58112">MSFPIPVKSDDLQNLRLLALLAFSSEAIINEIRTKNNIQESLQKKDRSEAILGTGNGCTQTESNARQYLGSPCLNEHHFTAFNDEYPTDVSSYFLPSKQNLKFMKLNNHQIVLLLSSIWSQVSLEDNSPANFEAMCHTYNIALFCSKSKLSVWLDFLTYPFHCNEDDLQPSRRRCLYTMASAMLIFSAKIADLHQIIPLVKAAAPEKMVDPHLCVMDDCQLVNTSAESSNSEMVFGSEEDESNAQAFLSAINKDDVELIETVMSHFKKKFENLPEKFNGIEEQLLQEFSLDDSFPLGAPLFMETPHSCSMYAEKDYHCFDEDGVPSELDDDDDTIFEHSGSQSDRKTSGSMASSDVLTVNQLIEYVHETARQVASVPVSANPVPYDQMKSQCEALVMEKQQKMSVLLSFKHSRINSHGSTGLDGLETNKACISYLQNLAISCIIQISRFFSPQGKCCSDLNVSLITFHILQSSLRSEPELQSTTKGRMRRSDSASSESDCSFRLPPASPYDKFLKAAGR</sequence>
<gene>
    <name evidence="2" type="ORF">C2845_PM07G31530</name>
</gene>
<dbReference type="PANTHER" id="PTHR46087:SF1">
    <property type="entry name" value="ARM REPEAT SUPERFAMILY PROTEIN"/>
    <property type="match status" value="1"/>
</dbReference>
<feature type="region of interest" description="Disordered" evidence="1">
    <location>
        <begin position="322"/>
        <end position="351"/>
    </location>
</feature>
<proteinExistence type="predicted"/>
<dbReference type="AlphaFoldDB" id="A0A3L6SKG2"/>
<name>A0A3L6SKG2_PANMI</name>
<evidence type="ECO:0000256" key="1">
    <source>
        <dbReference type="SAM" id="MobiDB-lite"/>
    </source>
</evidence>
<feature type="compositionally biased region" description="Acidic residues" evidence="1">
    <location>
        <begin position="322"/>
        <end position="334"/>
    </location>
</feature>
<organism evidence="2 3">
    <name type="scientific">Panicum miliaceum</name>
    <name type="common">Proso millet</name>
    <name type="synonym">Broomcorn millet</name>
    <dbReference type="NCBI Taxonomy" id="4540"/>
    <lineage>
        <taxon>Eukaryota</taxon>
        <taxon>Viridiplantae</taxon>
        <taxon>Streptophyta</taxon>
        <taxon>Embryophyta</taxon>
        <taxon>Tracheophyta</taxon>
        <taxon>Spermatophyta</taxon>
        <taxon>Magnoliopsida</taxon>
        <taxon>Liliopsida</taxon>
        <taxon>Poales</taxon>
        <taxon>Poaceae</taxon>
        <taxon>PACMAD clade</taxon>
        <taxon>Panicoideae</taxon>
        <taxon>Panicodae</taxon>
        <taxon>Paniceae</taxon>
        <taxon>Panicinae</taxon>
        <taxon>Panicum</taxon>
        <taxon>Panicum sect. Panicum</taxon>
    </lineage>
</organism>
<evidence type="ECO:0000313" key="2">
    <source>
        <dbReference type="EMBL" id="RLN23101.1"/>
    </source>
</evidence>
<dbReference type="Proteomes" id="UP000275267">
    <property type="component" value="Unassembled WGS sequence"/>
</dbReference>
<protein>
    <submittedName>
        <fullName evidence="2">Uncharacterized protein</fullName>
    </submittedName>
</protein>
<feature type="region of interest" description="Disordered" evidence="1">
    <location>
        <begin position="478"/>
        <end position="510"/>
    </location>
</feature>
<dbReference type="OrthoDB" id="19232at2759"/>
<reference evidence="3" key="1">
    <citation type="journal article" date="2019" name="Nat. Commun.">
        <title>The genome of broomcorn millet.</title>
        <authorList>
            <person name="Zou C."/>
            <person name="Miki D."/>
            <person name="Li D."/>
            <person name="Tang Q."/>
            <person name="Xiao L."/>
            <person name="Rajput S."/>
            <person name="Deng P."/>
            <person name="Jia W."/>
            <person name="Huang R."/>
            <person name="Zhang M."/>
            <person name="Sun Y."/>
            <person name="Hu J."/>
            <person name="Fu X."/>
            <person name="Schnable P.S."/>
            <person name="Li F."/>
            <person name="Zhang H."/>
            <person name="Feng B."/>
            <person name="Zhu X."/>
            <person name="Liu R."/>
            <person name="Schnable J.C."/>
            <person name="Zhu J.-K."/>
            <person name="Zhang H."/>
        </authorList>
    </citation>
    <scope>NUCLEOTIDE SEQUENCE [LARGE SCALE GENOMIC DNA]</scope>
</reference>
<dbReference type="InterPro" id="IPR055296">
    <property type="entry name" value="SRL2-like"/>
</dbReference>
<comment type="caution">
    <text evidence="2">The sequence shown here is derived from an EMBL/GenBank/DDBJ whole genome shotgun (WGS) entry which is preliminary data.</text>
</comment>
<dbReference type="EMBL" id="PQIB02000004">
    <property type="protein sequence ID" value="RLN23101.1"/>
    <property type="molecule type" value="Genomic_DNA"/>
</dbReference>